<keyword evidence="4" id="KW-1185">Reference proteome</keyword>
<organism evidence="3 4">
    <name type="scientific">Moelleriella libera RCEF 2490</name>
    <dbReference type="NCBI Taxonomy" id="1081109"/>
    <lineage>
        <taxon>Eukaryota</taxon>
        <taxon>Fungi</taxon>
        <taxon>Dikarya</taxon>
        <taxon>Ascomycota</taxon>
        <taxon>Pezizomycotina</taxon>
        <taxon>Sordariomycetes</taxon>
        <taxon>Hypocreomycetidae</taxon>
        <taxon>Hypocreales</taxon>
        <taxon>Clavicipitaceae</taxon>
        <taxon>Moelleriella</taxon>
    </lineage>
</organism>
<feature type="domain" description="VWFA" evidence="2">
    <location>
        <begin position="106"/>
        <end position="310"/>
    </location>
</feature>
<dbReference type="SUPFAM" id="SSF53300">
    <property type="entry name" value="vWA-like"/>
    <property type="match status" value="1"/>
</dbReference>
<dbReference type="EMBL" id="AZGY01000005">
    <property type="protein sequence ID" value="KZZ98587.1"/>
    <property type="molecule type" value="Genomic_DNA"/>
</dbReference>
<dbReference type="SMART" id="SM00327">
    <property type="entry name" value="VWA"/>
    <property type="match status" value="1"/>
</dbReference>
<dbReference type="PANTHER" id="PTHR34706:SF1">
    <property type="entry name" value="VWFA DOMAIN-CONTAINING PROTEIN"/>
    <property type="match status" value="1"/>
</dbReference>
<dbReference type="Gene3D" id="3.40.50.410">
    <property type="entry name" value="von Willebrand factor, type A domain"/>
    <property type="match status" value="1"/>
</dbReference>
<reference evidence="3 4" key="1">
    <citation type="journal article" date="2016" name="Genome Biol. Evol.">
        <title>Divergent and convergent evolution of fungal pathogenicity.</title>
        <authorList>
            <person name="Shang Y."/>
            <person name="Xiao G."/>
            <person name="Zheng P."/>
            <person name="Cen K."/>
            <person name="Zhan S."/>
            <person name="Wang C."/>
        </authorList>
    </citation>
    <scope>NUCLEOTIDE SEQUENCE [LARGE SCALE GENOMIC DNA]</scope>
    <source>
        <strain evidence="3 4">RCEF 2490</strain>
    </source>
</reference>
<protein>
    <submittedName>
        <fullName evidence="3">von Willebrand factor, type A</fullName>
    </submittedName>
</protein>
<feature type="compositionally biased region" description="Pro residues" evidence="1">
    <location>
        <begin position="26"/>
        <end position="68"/>
    </location>
</feature>
<dbReference type="STRING" id="1081109.A0A168EA65"/>
<dbReference type="InterPro" id="IPR036465">
    <property type="entry name" value="vWFA_dom_sf"/>
</dbReference>
<dbReference type="AlphaFoldDB" id="A0A168EA65"/>
<evidence type="ECO:0000256" key="1">
    <source>
        <dbReference type="SAM" id="MobiDB-lite"/>
    </source>
</evidence>
<dbReference type="OrthoDB" id="2142040at2759"/>
<dbReference type="Proteomes" id="UP000078544">
    <property type="component" value="Unassembled WGS sequence"/>
</dbReference>
<name>A0A168EA65_9HYPO</name>
<evidence type="ECO:0000313" key="4">
    <source>
        <dbReference type="Proteomes" id="UP000078544"/>
    </source>
</evidence>
<gene>
    <name evidence="3" type="ORF">AAL_03105</name>
</gene>
<feature type="compositionally biased region" description="Polar residues" evidence="1">
    <location>
        <begin position="82"/>
        <end position="92"/>
    </location>
</feature>
<dbReference type="InterPro" id="IPR002035">
    <property type="entry name" value="VWF_A"/>
</dbReference>
<sequence length="328" mass="35335">MPSLAKIRGIMSRKISSAGADRNLPPGNPWPPAQPNPPYAGMPPPAPDFAGYGPPPLYDPMPPPPGPGPGAWGPSPQPPYPSFTQPNNSNVPHTDEDRYAFLSKYDTIFLVDDSGSMAGSRWAETRAALSAITSICVSHDEDGIDLYFLNHRSGAPAANGKGPDGFYNVASPAVVDAIFDSARPQGRTFTGSRLDSILSPYMANLQRARRIADVKPVNIIVITDGQPLDDPESVIVQHARKLDKLEAPMSQVGIQFFQVGNEPEAREALQDLDDGLVHQGVRDMVDTATFDATDPSRNKVLTADGILKVVLGAVVRRLDRRAADGRRR</sequence>
<evidence type="ECO:0000259" key="2">
    <source>
        <dbReference type="PROSITE" id="PS50234"/>
    </source>
</evidence>
<proteinExistence type="predicted"/>
<dbReference type="Pfam" id="PF00092">
    <property type="entry name" value="VWA"/>
    <property type="match status" value="1"/>
</dbReference>
<dbReference type="PANTHER" id="PTHR34706">
    <property type="entry name" value="SLR1338 PROTEIN"/>
    <property type="match status" value="1"/>
</dbReference>
<comment type="caution">
    <text evidence="3">The sequence shown here is derived from an EMBL/GenBank/DDBJ whole genome shotgun (WGS) entry which is preliminary data.</text>
</comment>
<accession>A0A168EA65</accession>
<evidence type="ECO:0000313" key="3">
    <source>
        <dbReference type="EMBL" id="KZZ98587.1"/>
    </source>
</evidence>
<dbReference type="PROSITE" id="PS50234">
    <property type="entry name" value="VWFA"/>
    <property type="match status" value="1"/>
</dbReference>
<feature type="region of interest" description="Disordered" evidence="1">
    <location>
        <begin position="1"/>
        <end position="95"/>
    </location>
</feature>